<comment type="catalytic activity">
    <reaction evidence="7">
        <text>4 Fe(2+) + O2 + 6 H2O = 4 iron(III) oxide-hydroxide + 12 H(+)</text>
        <dbReference type="Rhea" id="RHEA:11972"/>
        <dbReference type="ChEBI" id="CHEBI:15377"/>
        <dbReference type="ChEBI" id="CHEBI:15378"/>
        <dbReference type="ChEBI" id="CHEBI:15379"/>
        <dbReference type="ChEBI" id="CHEBI:29033"/>
        <dbReference type="ChEBI" id="CHEBI:78619"/>
        <dbReference type="EC" id="1.16.3.2"/>
    </reaction>
</comment>
<comment type="caution">
    <text evidence="9">The sequence shown here is derived from an EMBL/GenBank/DDBJ whole genome shotgun (WGS) entry which is preliminary data.</text>
</comment>
<keyword evidence="2 7" id="KW-0409">Iron storage</keyword>
<protein>
    <recommendedName>
        <fullName evidence="7">Ferritin</fullName>
        <ecNumber evidence="7">1.16.3.2</ecNumber>
    </recommendedName>
</protein>
<evidence type="ECO:0000313" key="9">
    <source>
        <dbReference type="EMBL" id="NIZ46464.1"/>
    </source>
</evidence>
<dbReference type="AlphaFoldDB" id="A0A968GBZ8"/>
<keyword evidence="7" id="KW-0963">Cytoplasm</keyword>
<dbReference type="Gene3D" id="1.20.1260.10">
    <property type="match status" value="1"/>
</dbReference>
<comment type="similarity">
    <text evidence="1 7">Belongs to the ferritin family. Prokaryotic subfamily.</text>
</comment>
<feature type="domain" description="Ferritin-like diiron" evidence="8">
    <location>
        <begin position="1"/>
        <end position="146"/>
    </location>
</feature>
<comment type="function">
    <text evidence="7">Iron-storage protein.</text>
</comment>
<dbReference type="Pfam" id="PF00210">
    <property type="entry name" value="Ferritin"/>
    <property type="match status" value="1"/>
</dbReference>
<dbReference type="EC" id="1.16.3.2" evidence="7"/>
<feature type="binding site" evidence="6">
    <location>
        <position position="128"/>
    </location>
    <ligand>
        <name>Fe cation</name>
        <dbReference type="ChEBI" id="CHEBI:24875"/>
        <label>1</label>
    </ligand>
</feature>
<sequence length="169" mass="19665">MKMHEELVQSFNDAVKKELESAYKYESMALWLRYHNLDGMAHWMHLQAEEELEHAVKFREYIELRGNRVRLMAIQEPKGDYKSALETFEDGLHAEIAVTQWVLSMRELAIKHKDEGAVLLLDWFIREQEAEENTAQSILDKFTLAGITHETHHGAAIYLLDKELGARGK</sequence>
<evidence type="ECO:0000256" key="6">
    <source>
        <dbReference type="PIRSR" id="PIRSR601519-1"/>
    </source>
</evidence>
<dbReference type="GO" id="GO:0004322">
    <property type="term" value="F:ferroxidase activity"/>
    <property type="evidence" value="ECO:0007669"/>
    <property type="project" value="TreeGrafter"/>
</dbReference>
<dbReference type="GO" id="GO:0008199">
    <property type="term" value="F:ferric iron binding"/>
    <property type="evidence" value="ECO:0007669"/>
    <property type="project" value="InterPro"/>
</dbReference>
<keyword evidence="4" id="KW-0560">Oxidoreductase</keyword>
<dbReference type="InterPro" id="IPR008331">
    <property type="entry name" value="Ferritin_DPS_dom"/>
</dbReference>
<evidence type="ECO:0000256" key="2">
    <source>
        <dbReference type="ARBA" id="ARBA00022434"/>
    </source>
</evidence>
<gene>
    <name evidence="9" type="ORF">HCT46_00780</name>
</gene>
<dbReference type="CDD" id="cd01055">
    <property type="entry name" value="Nonheme_Ferritin"/>
    <property type="match status" value="1"/>
</dbReference>
<feature type="binding site" evidence="6">
    <location>
        <position position="54"/>
    </location>
    <ligand>
        <name>Fe cation</name>
        <dbReference type="ChEBI" id="CHEBI:24875"/>
        <label>1</label>
    </ligand>
</feature>
<dbReference type="PROSITE" id="PS50905">
    <property type="entry name" value="FERRITIN_LIKE"/>
    <property type="match status" value="1"/>
</dbReference>
<proteinExistence type="inferred from homology"/>
<name>A0A968GBZ8_9SPIO</name>
<dbReference type="EMBL" id="JAATLK010000001">
    <property type="protein sequence ID" value="NIZ46464.1"/>
    <property type="molecule type" value="Genomic_DNA"/>
</dbReference>
<evidence type="ECO:0000256" key="3">
    <source>
        <dbReference type="ARBA" id="ARBA00022723"/>
    </source>
</evidence>
<evidence type="ECO:0000259" key="8">
    <source>
        <dbReference type="PROSITE" id="PS50905"/>
    </source>
</evidence>
<dbReference type="Proteomes" id="UP000752013">
    <property type="component" value="Unassembled WGS sequence"/>
</dbReference>
<feature type="binding site" evidence="6">
    <location>
        <position position="95"/>
    </location>
    <ligand>
        <name>Fe cation</name>
        <dbReference type="ChEBI" id="CHEBI:24875"/>
        <label>1</label>
    </ligand>
</feature>
<feature type="binding site" evidence="6">
    <location>
        <position position="18"/>
    </location>
    <ligand>
        <name>Fe cation</name>
        <dbReference type="ChEBI" id="CHEBI:24875"/>
        <label>1</label>
    </ligand>
</feature>
<organism evidence="9 10">
    <name type="scientific">Entomospira nematocerorum</name>
    <dbReference type="NCBI Taxonomy" id="2719987"/>
    <lineage>
        <taxon>Bacteria</taxon>
        <taxon>Pseudomonadati</taxon>
        <taxon>Spirochaetota</taxon>
        <taxon>Spirochaetia</taxon>
        <taxon>Spirochaetales</taxon>
        <taxon>Spirochaetaceae</taxon>
        <taxon>Entomospira</taxon>
    </lineage>
</organism>
<accession>A0A968GBZ8</accession>
<comment type="subcellular location">
    <subcellularLocation>
        <location evidence="7">Cytoplasm</location>
    </subcellularLocation>
</comment>
<evidence type="ECO:0000313" key="10">
    <source>
        <dbReference type="Proteomes" id="UP000752013"/>
    </source>
</evidence>
<evidence type="ECO:0000256" key="5">
    <source>
        <dbReference type="ARBA" id="ARBA00023004"/>
    </source>
</evidence>
<keyword evidence="3 6" id="KW-0479">Metal-binding</keyword>
<dbReference type="PANTHER" id="PTHR11431">
    <property type="entry name" value="FERRITIN"/>
    <property type="match status" value="1"/>
</dbReference>
<dbReference type="GO" id="GO:0006826">
    <property type="term" value="P:iron ion transport"/>
    <property type="evidence" value="ECO:0007669"/>
    <property type="project" value="InterPro"/>
</dbReference>
<keyword evidence="10" id="KW-1185">Reference proteome</keyword>
<dbReference type="PANTHER" id="PTHR11431:SF127">
    <property type="entry name" value="BACTERIAL NON-HEME FERRITIN"/>
    <property type="match status" value="1"/>
</dbReference>
<dbReference type="GO" id="GO:0005829">
    <property type="term" value="C:cytosol"/>
    <property type="evidence" value="ECO:0007669"/>
    <property type="project" value="TreeGrafter"/>
</dbReference>
<evidence type="ECO:0000256" key="7">
    <source>
        <dbReference type="RuleBase" id="RU361145"/>
    </source>
</evidence>
<reference evidence="9" key="1">
    <citation type="submission" date="2020-03" db="EMBL/GenBank/DDBJ databases">
        <title>Spirochaetal bacteria isolated from arthropods constitute a novel genus Entomospira genus novum within the order Spirochaetales.</title>
        <authorList>
            <person name="Grana-Miraglia L."/>
            <person name="Sikutova S."/>
            <person name="Fingerle V."/>
            <person name="Sing A."/>
            <person name="Castillo-Ramirez S."/>
            <person name="Margos G."/>
            <person name="Rudolf I."/>
        </authorList>
    </citation>
    <scope>NUCLEOTIDE SEQUENCE</scope>
    <source>
        <strain evidence="9">BR208</strain>
    </source>
</reference>
<keyword evidence="5 6" id="KW-0408">Iron</keyword>
<dbReference type="GO" id="GO:0006879">
    <property type="term" value="P:intracellular iron ion homeostasis"/>
    <property type="evidence" value="ECO:0007669"/>
    <property type="project" value="UniProtKB-KW"/>
</dbReference>
<dbReference type="InterPro" id="IPR012347">
    <property type="entry name" value="Ferritin-like"/>
</dbReference>
<dbReference type="InterPro" id="IPR001519">
    <property type="entry name" value="Ferritin"/>
</dbReference>
<dbReference type="SUPFAM" id="SSF47240">
    <property type="entry name" value="Ferritin-like"/>
    <property type="match status" value="1"/>
</dbReference>
<evidence type="ECO:0000256" key="4">
    <source>
        <dbReference type="ARBA" id="ARBA00023002"/>
    </source>
</evidence>
<dbReference type="InterPro" id="IPR041719">
    <property type="entry name" value="Ferritin_prok"/>
</dbReference>
<feature type="binding site" evidence="6">
    <location>
        <position position="51"/>
    </location>
    <ligand>
        <name>Fe cation</name>
        <dbReference type="ChEBI" id="CHEBI:24875"/>
        <label>1</label>
    </ligand>
</feature>
<dbReference type="InterPro" id="IPR009040">
    <property type="entry name" value="Ferritin-like_diiron"/>
</dbReference>
<dbReference type="InterPro" id="IPR009078">
    <property type="entry name" value="Ferritin-like_SF"/>
</dbReference>
<dbReference type="GO" id="GO:0008198">
    <property type="term" value="F:ferrous iron binding"/>
    <property type="evidence" value="ECO:0007669"/>
    <property type="project" value="TreeGrafter"/>
</dbReference>
<dbReference type="RefSeq" id="WP_167702929.1">
    <property type="nucleotide sequence ID" value="NZ_CP118168.1"/>
</dbReference>
<evidence type="ECO:0000256" key="1">
    <source>
        <dbReference type="ARBA" id="ARBA00006950"/>
    </source>
</evidence>